<dbReference type="AlphaFoldDB" id="A0A6L3B5H8"/>
<dbReference type="Pfam" id="PF19540">
    <property type="entry name" value="DUF6064"/>
    <property type="match status" value="1"/>
</dbReference>
<accession>A0A6L3B5H8</accession>
<evidence type="ECO:0000313" key="3">
    <source>
        <dbReference type="Proteomes" id="UP000476837"/>
    </source>
</evidence>
<feature type="transmembrane region" description="Helical" evidence="1">
    <location>
        <begin position="151"/>
        <end position="171"/>
    </location>
</feature>
<organism evidence="2 3">
    <name type="scientific">Azospirillum brasilense</name>
    <dbReference type="NCBI Taxonomy" id="192"/>
    <lineage>
        <taxon>Bacteria</taxon>
        <taxon>Pseudomonadati</taxon>
        <taxon>Pseudomonadota</taxon>
        <taxon>Alphaproteobacteria</taxon>
        <taxon>Rhodospirillales</taxon>
        <taxon>Azospirillaceae</taxon>
        <taxon>Azospirillum</taxon>
    </lineage>
</organism>
<feature type="transmembrane region" description="Helical" evidence="1">
    <location>
        <begin position="201"/>
        <end position="218"/>
    </location>
</feature>
<feature type="transmembrane region" description="Helical" evidence="1">
    <location>
        <begin position="30"/>
        <end position="50"/>
    </location>
</feature>
<reference evidence="2 3" key="1">
    <citation type="submission" date="2018-07" db="EMBL/GenBank/DDBJ databases">
        <title>Genome sequence of Roseomonas fauriae ATCC 49958.</title>
        <authorList>
            <person name="Sant'Anna F.H."/>
            <person name="Baldani J.I."/>
            <person name="Zilli J.E."/>
            <person name="Reis V.M."/>
            <person name="Hartmann A."/>
            <person name="Cruz L."/>
            <person name="de Souza E.M."/>
            <person name="de Oliveira Pedrosa F."/>
            <person name="Passaglia L.M.P."/>
        </authorList>
    </citation>
    <scope>NUCLEOTIDE SEQUENCE [LARGE SCALE GENOMIC DNA]</scope>
    <source>
        <strain evidence="2 3">ATCC 49958</strain>
    </source>
</reference>
<proteinExistence type="predicted"/>
<evidence type="ECO:0000256" key="1">
    <source>
        <dbReference type="SAM" id="Phobius"/>
    </source>
</evidence>
<protein>
    <submittedName>
        <fullName evidence="2">MFS transporter permease</fullName>
    </submittedName>
</protein>
<dbReference type="EMBL" id="QOKV01000002">
    <property type="protein sequence ID" value="KAA0687614.1"/>
    <property type="molecule type" value="Genomic_DNA"/>
</dbReference>
<feature type="transmembrane region" description="Helical" evidence="1">
    <location>
        <begin position="59"/>
        <end position="76"/>
    </location>
</feature>
<name>A0A6L3B5H8_AZOBR</name>
<dbReference type="RefSeq" id="WP_149163761.1">
    <property type="nucleotide sequence ID" value="NZ_QOKV01000002.1"/>
</dbReference>
<feature type="transmembrane region" description="Helical" evidence="1">
    <location>
        <begin position="82"/>
        <end position="104"/>
    </location>
</feature>
<keyword evidence="1" id="KW-0472">Membrane</keyword>
<feature type="transmembrane region" description="Helical" evidence="1">
    <location>
        <begin position="125"/>
        <end position="145"/>
    </location>
</feature>
<keyword evidence="1" id="KW-0812">Transmembrane</keyword>
<gene>
    <name evidence="2" type="ORF">DS837_05205</name>
</gene>
<comment type="caution">
    <text evidence="2">The sequence shown here is derived from an EMBL/GenBank/DDBJ whole genome shotgun (WGS) entry which is preliminary data.</text>
</comment>
<dbReference type="Proteomes" id="UP000476837">
    <property type="component" value="Unassembled WGS sequence"/>
</dbReference>
<dbReference type="InterPro" id="IPR045708">
    <property type="entry name" value="DUF6064"/>
</dbReference>
<sequence>MPEWWSYSTEDFLLFSPRTYWRLIERHNEALWPAHVLLLLLGAAILLWVIRPHPWSHRVIAGTLSVLWAWLAWSFLWERYAAINWVAPYVASLFALQAILLALLGSRLRWSLSRAGRARAGRAHLGLALFLYALAVHPLAALLAGRTLRGAEVFGITPDPTAIATIGLVMMADGRWSWLLLAVPMAWCLAGWATLHSMGAAEQWALLGAALVALIPVAQRRMARPASKDHP</sequence>
<evidence type="ECO:0000313" key="2">
    <source>
        <dbReference type="EMBL" id="KAA0687614.1"/>
    </source>
</evidence>
<keyword evidence="1" id="KW-1133">Transmembrane helix</keyword>
<feature type="transmembrane region" description="Helical" evidence="1">
    <location>
        <begin position="178"/>
        <end position="195"/>
    </location>
</feature>